<dbReference type="Pfam" id="PF00291">
    <property type="entry name" value="PALP"/>
    <property type="match status" value="1"/>
</dbReference>
<evidence type="ECO:0000256" key="4">
    <source>
        <dbReference type="HAMAP-Rule" id="MF_01030"/>
    </source>
</evidence>
<comment type="caution">
    <text evidence="6">The sequence shown here is derived from an EMBL/GenBank/DDBJ whole genome shotgun (WGS) entry which is preliminary data.</text>
</comment>
<dbReference type="AlphaFoldDB" id="A0A2A2IDK5"/>
<dbReference type="GO" id="GO:0016836">
    <property type="term" value="F:hydro-lyase activity"/>
    <property type="evidence" value="ECO:0007669"/>
    <property type="project" value="UniProtKB-UniRule"/>
</dbReference>
<dbReference type="GO" id="GO:0030170">
    <property type="term" value="F:pyridoxal phosphate binding"/>
    <property type="evidence" value="ECO:0007669"/>
    <property type="project" value="InterPro"/>
</dbReference>
<dbReference type="InterPro" id="IPR050147">
    <property type="entry name" value="Ser/Thr_Dehydratase"/>
</dbReference>
<keyword evidence="7" id="KW-1185">Reference proteome</keyword>
<comment type="similarity">
    <text evidence="4">Belongs to the serine/threonine dehydratase family. DsdA subfamily.</text>
</comment>
<keyword evidence="2 4" id="KW-0663">Pyridoxal phosphate</keyword>
<reference evidence="6 7" key="1">
    <citation type="submission" date="2017-08" db="EMBL/GenBank/DDBJ databases">
        <title>Virgibacillus indicus sp. nov. and Virgibacillus profoundi sp. nov, two moderately halophilic bacteria isolated from marine sediment by using the Microfluidic Streak Plate.</title>
        <authorList>
            <person name="Xu B."/>
            <person name="Hu B."/>
            <person name="Wang J."/>
            <person name="Zhu Y."/>
            <person name="Huang L."/>
            <person name="Du W."/>
            <person name="Huang Y."/>
        </authorList>
    </citation>
    <scope>NUCLEOTIDE SEQUENCE [LARGE SCALE GENOMIC DNA]</scope>
    <source>
        <strain evidence="6 7">IO3-P3-H5</strain>
    </source>
</reference>
<dbReference type="Gene3D" id="3.40.50.1100">
    <property type="match status" value="2"/>
</dbReference>
<comment type="cofactor">
    <cofactor evidence="1 4">
        <name>pyridoxal 5'-phosphate</name>
        <dbReference type="ChEBI" id="CHEBI:597326"/>
    </cofactor>
</comment>
<dbReference type="InterPro" id="IPR036052">
    <property type="entry name" value="TrpB-like_PALP_sf"/>
</dbReference>
<evidence type="ECO:0000313" key="7">
    <source>
        <dbReference type="Proteomes" id="UP000218887"/>
    </source>
</evidence>
<dbReference type="PANTHER" id="PTHR48078">
    <property type="entry name" value="THREONINE DEHYDRATASE, MITOCHONDRIAL-RELATED"/>
    <property type="match status" value="1"/>
</dbReference>
<gene>
    <name evidence="4" type="primary">dsdA</name>
    <name evidence="6" type="ORF">CIL05_11095</name>
</gene>
<organism evidence="6 7">
    <name type="scientific">Virgibacillus profundi</name>
    <dbReference type="NCBI Taxonomy" id="2024555"/>
    <lineage>
        <taxon>Bacteria</taxon>
        <taxon>Bacillati</taxon>
        <taxon>Bacillota</taxon>
        <taxon>Bacilli</taxon>
        <taxon>Bacillales</taxon>
        <taxon>Bacillaceae</taxon>
        <taxon>Virgibacillus</taxon>
    </lineage>
</organism>
<comment type="catalytic activity">
    <reaction evidence="4">
        <text>D-serine = pyruvate + NH4(+)</text>
        <dbReference type="Rhea" id="RHEA:13977"/>
        <dbReference type="ChEBI" id="CHEBI:15361"/>
        <dbReference type="ChEBI" id="CHEBI:28938"/>
        <dbReference type="ChEBI" id="CHEBI:35247"/>
        <dbReference type="EC" id="4.3.1.18"/>
    </reaction>
</comment>
<evidence type="ECO:0000313" key="6">
    <source>
        <dbReference type="EMBL" id="PAV29406.1"/>
    </source>
</evidence>
<dbReference type="GO" id="GO:0009097">
    <property type="term" value="P:isoleucine biosynthetic process"/>
    <property type="evidence" value="ECO:0007669"/>
    <property type="project" value="TreeGrafter"/>
</dbReference>
<dbReference type="GO" id="GO:0008721">
    <property type="term" value="F:D-serine ammonia-lyase activity"/>
    <property type="evidence" value="ECO:0007669"/>
    <property type="project" value="UniProtKB-EC"/>
</dbReference>
<feature type="domain" description="Tryptophan synthase beta chain-like PALP" evidence="5">
    <location>
        <begin position="94"/>
        <end position="393"/>
    </location>
</feature>
<evidence type="ECO:0000259" key="5">
    <source>
        <dbReference type="Pfam" id="PF00291"/>
    </source>
</evidence>
<dbReference type="EMBL" id="NPOA01000007">
    <property type="protein sequence ID" value="PAV29406.1"/>
    <property type="molecule type" value="Genomic_DNA"/>
</dbReference>
<dbReference type="NCBIfam" id="TIGR02035">
    <property type="entry name" value="D_Ser_am_lyase"/>
    <property type="match status" value="1"/>
</dbReference>
<dbReference type="OrthoDB" id="9780546at2"/>
<evidence type="ECO:0000256" key="1">
    <source>
        <dbReference type="ARBA" id="ARBA00001933"/>
    </source>
</evidence>
<evidence type="ECO:0000256" key="2">
    <source>
        <dbReference type="ARBA" id="ARBA00022898"/>
    </source>
</evidence>
<dbReference type="RefSeq" id="WP_095655609.1">
    <property type="nucleotide sequence ID" value="NZ_NPOA01000007.1"/>
</dbReference>
<dbReference type="InterPro" id="IPR011780">
    <property type="entry name" value="D_Ser_am_lyase"/>
</dbReference>
<dbReference type="SUPFAM" id="SSF53686">
    <property type="entry name" value="Tryptophan synthase beta subunit-like PLP-dependent enzymes"/>
    <property type="match status" value="1"/>
</dbReference>
<sequence length="444" mass="49422">MAFTEKEIDNYKQSFPLLEEIMDLEPTVWLNPDLKEAQVTPELPLTKEDMIEAEKLWIRFAPFLKKALPKLNHTNGIIESPLKNISKMKEVLEANYHSKINGNLYLKCDNELPVAGSIKARGGFYEVLHYAESLAIDAGLINREENYEAFQIESFKEFFQQYSIGVGSTGNLGLSIGIMSAKLGFNVSVYMSRDAKQWKKDLLREKGAKVFEFDGDFSVAIDTGRKQTLADPKGYFVDDESSKHLFLGYSTAAFELEEQLKKQDIKVDKDNPLFVYLPCGVGGSPGGITFGLKQLFGDNVHCFFVEPTHSPSVLIGLLTGKMNKVSVQDFGIDNLTAADGLAVGRPSSFATSISKHLISGIYTMEDDELYKLLALLYDYEDINVEPSATAGIIGPQRISKTNYTAQALENATHIAWSTGGALVPEVDMKQFYEKGKQILETKNI</sequence>
<dbReference type="NCBIfam" id="NF002823">
    <property type="entry name" value="PRK02991.1"/>
    <property type="match status" value="1"/>
</dbReference>
<dbReference type="Proteomes" id="UP000218887">
    <property type="component" value="Unassembled WGS sequence"/>
</dbReference>
<name>A0A2A2IDK5_9BACI</name>
<protein>
    <recommendedName>
        <fullName evidence="4">Probable D-serine dehydratase</fullName>
        <ecNumber evidence="4">4.3.1.18</ecNumber>
    </recommendedName>
    <alternativeName>
        <fullName evidence="4">D-serine deaminase</fullName>
        <shortName evidence="4">DSD</shortName>
    </alternativeName>
</protein>
<accession>A0A2A2IDK5</accession>
<dbReference type="HAMAP" id="MF_01030">
    <property type="entry name" value="D_Ser_dehydrat"/>
    <property type="match status" value="1"/>
</dbReference>
<evidence type="ECO:0000256" key="3">
    <source>
        <dbReference type="ARBA" id="ARBA00023239"/>
    </source>
</evidence>
<feature type="modified residue" description="N6-(pyridoxal phosphate)lysine" evidence="4">
    <location>
        <position position="119"/>
    </location>
</feature>
<dbReference type="InterPro" id="IPR001926">
    <property type="entry name" value="TrpB-like_PALP"/>
</dbReference>
<dbReference type="PANTHER" id="PTHR48078:SF9">
    <property type="entry name" value="D-SERINE DEHYDRATASE"/>
    <property type="match status" value="1"/>
</dbReference>
<dbReference type="GO" id="GO:0036088">
    <property type="term" value="P:D-serine catabolic process"/>
    <property type="evidence" value="ECO:0007669"/>
    <property type="project" value="TreeGrafter"/>
</dbReference>
<keyword evidence="3 4" id="KW-0456">Lyase</keyword>
<dbReference type="EC" id="4.3.1.18" evidence="4"/>
<proteinExistence type="inferred from homology"/>